<accession>A0A151RU00</accession>
<name>A0A151RU00_CAJCA</name>
<dbReference type="STRING" id="3821.A0A151RU00"/>
<dbReference type="Gene3D" id="3.30.465.10">
    <property type="match status" value="1"/>
</dbReference>
<dbReference type="InterPro" id="IPR016169">
    <property type="entry name" value="FAD-bd_PCMH_sub2"/>
</dbReference>
<proteinExistence type="predicted"/>
<keyword evidence="2" id="KW-1185">Reference proteome</keyword>
<reference evidence="1" key="1">
    <citation type="journal article" date="2012" name="Nat. Biotechnol.">
        <title>Draft genome sequence of pigeonpea (Cajanus cajan), an orphan legume crop of resource-poor farmers.</title>
        <authorList>
            <person name="Varshney R.K."/>
            <person name="Chen W."/>
            <person name="Li Y."/>
            <person name="Bharti A.K."/>
            <person name="Saxena R.K."/>
            <person name="Schlueter J.A."/>
            <person name="Donoghue M.T."/>
            <person name="Azam S."/>
            <person name="Fan G."/>
            <person name="Whaley A.M."/>
            <person name="Farmer A.D."/>
            <person name="Sheridan J."/>
            <person name="Iwata A."/>
            <person name="Tuteja R."/>
            <person name="Penmetsa R.V."/>
            <person name="Wu W."/>
            <person name="Upadhyaya H.D."/>
            <person name="Yang S.P."/>
            <person name="Shah T."/>
            <person name="Saxena K.B."/>
            <person name="Michael T."/>
            <person name="McCombie W.R."/>
            <person name="Yang B."/>
            <person name="Zhang G."/>
            <person name="Yang H."/>
            <person name="Wang J."/>
            <person name="Spillane C."/>
            <person name="Cook D.R."/>
            <person name="May G.D."/>
            <person name="Xu X."/>
            <person name="Jackson S.A."/>
        </authorList>
    </citation>
    <scope>NUCLEOTIDE SEQUENCE [LARGE SCALE GENOMIC DNA]</scope>
</reference>
<protein>
    <submittedName>
        <fullName evidence="1">Reticuline oxidase-like protein</fullName>
    </submittedName>
</protein>
<dbReference type="Gramene" id="C.cajan_36956.t">
    <property type="protein sequence ID" value="C.cajan_36956.t.cds1"/>
    <property type="gene ID" value="C.cajan_36956"/>
</dbReference>
<sequence length="73" mass="8313">MGEIASDATPFPHHKGNLFKIQYSVNWEDPSPGAAMNFTNEAKRLYNYMTPFVSKSPRNTFLNYRDLDIGVNS</sequence>
<dbReference type="OMA" id="HAQASIW"/>
<dbReference type="PANTHER" id="PTHR32448">
    <property type="entry name" value="OS08G0158400 PROTEIN"/>
    <property type="match status" value="1"/>
</dbReference>
<dbReference type="Proteomes" id="UP000075243">
    <property type="component" value="Unassembled WGS sequence"/>
</dbReference>
<organism evidence="1 2">
    <name type="scientific">Cajanus cajan</name>
    <name type="common">Pigeon pea</name>
    <name type="synonym">Cajanus indicus</name>
    <dbReference type="NCBI Taxonomy" id="3821"/>
    <lineage>
        <taxon>Eukaryota</taxon>
        <taxon>Viridiplantae</taxon>
        <taxon>Streptophyta</taxon>
        <taxon>Embryophyta</taxon>
        <taxon>Tracheophyta</taxon>
        <taxon>Spermatophyta</taxon>
        <taxon>Magnoliopsida</taxon>
        <taxon>eudicotyledons</taxon>
        <taxon>Gunneridae</taxon>
        <taxon>Pentapetalae</taxon>
        <taxon>rosids</taxon>
        <taxon>fabids</taxon>
        <taxon>Fabales</taxon>
        <taxon>Fabaceae</taxon>
        <taxon>Papilionoideae</taxon>
        <taxon>50 kb inversion clade</taxon>
        <taxon>NPAAA clade</taxon>
        <taxon>indigoferoid/millettioid clade</taxon>
        <taxon>Phaseoleae</taxon>
        <taxon>Cajanus</taxon>
    </lineage>
</organism>
<dbReference type="EMBL" id="KQ483572">
    <property type="protein sequence ID" value="KYP46001.1"/>
    <property type="molecule type" value="Genomic_DNA"/>
</dbReference>
<dbReference type="Gene3D" id="3.40.462.20">
    <property type="match status" value="1"/>
</dbReference>
<evidence type="ECO:0000313" key="1">
    <source>
        <dbReference type="EMBL" id="KYP46001.1"/>
    </source>
</evidence>
<gene>
    <name evidence="1" type="ORF">KK1_032447</name>
</gene>
<dbReference type="AlphaFoldDB" id="A0A151RU00"/>
<evidence type="ECO:0000313" key="2">
    <source>
        <dbReference type="Proteomes" id="UP000075243"/>
    </source>
</evidence>